<accession>A0ABS8UNS1</accession>
<comment type="caution">
    <text evidence="1">The sequence shown here is derived from an EMBL/GenBank/DDBJ whole genome shotgun (WGS) entry which is preliminary data.</text>
</comment>
<feature type="non-terminal residue" evidence="1">
    <location>
        <position position="1"/>
    </location>
</feature>
<gene>
    <name evidence="1" type="ORF">HAX54_017977</name>
</gene>
<proteinExistence type="predicted"/>
<sequence>LKRRCGFEASGHCPTLAFHMCFTDHDPQNTGVVPVVTTLPSCLPKPAVQQRLASLYRRFAIVSL</sequence>
<name>A0ABS8UNS1_DATST</name>
<evidence type="ECO:0000313" key="2">
    <source>
        <dbReference type="Proteomes" id="UP000823775"/>
    </source>
</evidence>
<protein>
    <submittedName>
        <fullName evidence="1">Uncharacterized protein</fullName>
    </submittedName>
</protein>
<dbReference type="Proteomes" id="UP000823775">
    <property type="component" value="Unassembled WGS sequence"/>
</dbReference>
<feature type="non-terminal residue" evidence="1">
    <location>
        <position position="64"/>
    </location>
</feature>
<reference evidence="1 2" key="1">
    <citation type="journal article" date="2021" name="BMC Genomics">
        <title>Datura genome reveals duplications of psychoactive alkaloid biosynthetic genes and high mutation rate following tissue culture.</title>
        <authorList>
            <person name="Rajewski A."/>
            <person name="Carter-House D."/>
            <person name="Stajich J."/>
            <person name="Litt A."/>
        </authorList>
    </citation>
    <scope>NUCLEOTIDE SEQUENCE [LARGE SCALE GENOMIC DNA]</scope>
    <source>
        <strain evidence="1">AR-01</strain>
    </source>
</reference>
<organism evidence="1 2">
    <name type="scientific">Datura stramonium</name>
    <name type="common">Jimsonweed</name>
    <name type="synonym">Common thornapple</name>
    <dbReference type="NCBI Taxonomy" id="4076"/>
    <lineage>
        <taxon>Eukaryota</taxon>
        <taxon>Viridiplantae</taxon>
        <taxon>Streptophyta</taxon>
        <taxon>Embryophyta</taxon>
        <taxon>Tracheophyta</taxon>
        <taxon>Spermatophyta</taxon>
        <taxon>Magnoliopsida</taxon>
        <taxon>eudicotyledons</taxon>
        <taxon>Gunneridae</taxon>
        <taxon>Pentapetalae</taxon>
        <taxon>asterids</taxon>
        <taxon>lamiids</taxon>
        <taxon>Solanales</taxon>
        <taxon>Solanaceae</taxon>
        <taxon>Solanoideae</taxon>
        <taxon>Datureae</taxon>
        <taxon>Datura</taxon>
    </lineage>
</organism>
<evidence type="ECO:0000313" key="1">
    <source>
        <dbReference type="EMBL" id="MCD9559744.1"/>
    </source>
</evidence>
<dbReference type="EMBL" id="JACEIK010002206">
    <property type="protein sequence ID" value="MCD9559744.1"/>
    <property type="molecule type" value="Genomic_DNA"/>
</dbReference>
<keyword evidence="2" id="KW-1185">Reference proteome</keyword>